<dbReference type="EMBL" id="SBII01000001">
    <property type="protein sequence ID" value="RWX03856.1"/>
    <property type="molecule type" value="Genomic_DNA"/>
</dbReference>
<evidence type="ECO:0008006" key="4">
    <source>
        <dbReference type="Google" id="ProtNLM"/>
    </source>
</evidence>
<organism evidence="2 3">
    <name type="scientific">Flavobacterium cerinum</name>
    <dbReference type="NCBI Taxonomy" id="2502784"/>
    <lineage>
        <taxon>Bacteria</taxon>
        <taxon>Pseudomonadati</taxon>
        <taxon>Bacteroidota</taxon>
        <taxon>Flavobacteriia</taxon>
        <taxon>Flavobacteriales</taxon>
        <taxon>Flavobacteriaceae</taxon>
        <taxon>Flavobacterium</taxon>
    </lineage>
</organism>
<sequence length="289" mass="31364">MKKYILKLALLTLSMGTLMSCEEDTVTYGGKNFVSFDNVASLRFNFFEHRGIAEIPVNMAFPKSNDVNVTFTITSTVAVEGVHYKVLTPGSITIPAGQTTGFIKIEIIDNDIMDDSKSLDVTLTGVSEGDISLGLTDQGASYKRFLIINDDCTTDFLEFFGKFDVTNDEGDVIGTATADVNETGDCNILMIKGVLEDQLENETDKAIQFTFVPGANNNARRGTLTAFQQLYCEACYTDADGNNQTFLFEGGGRFNADTKELDITGGISTISTLFPSPGIPTSVHLKPAK</sequence>
<dbReference type="Proteomes" id="UP000287527">
    <property type="component" value="Unassembled WGS sequence"/>
</dbReference>
<gene>
    <name evidence="2" type="ORF">EPI11_02690</name>
</gene>
<evidence type="ECO:0000313" key="3">
    <source>
        <dbReference type="Proteomes" id="UP000287527"/>
    </source>
</evidence>
<proteinExistence type="predicted"/>
<accession>A0A444HFX6</accession>
<name>A0A444HFX6_9FLAO</name>
<keyword evidence="3" id="KW-1185">Reference proteome</keyword>
<keyword evidence="1" id="KW-0732">Signal</keyword>
<dbReference type="SUPFAM" id="SSF141072">
    <property type="entry name" value="CalX-like"/>
    <property type="match status" value="1"/>
</dbReference>
<dbReference type="AlphaFoldDB" id="A0A444HFX6"/>
<protein>
    <recommendedName>
        <fullName evidence="4">Calx-beta domain-containing protein</fullName>
    </recommendedName>
</protein>
<dbReference type="RefSeq" id="WP_128388409.1">
    <property type="nucleotide sequence ID" value="NZ_SBII01000001.1"/>
</dbReference>
<dbReference type="InterPro" id="IPR038081">
    <property type="entry name" value="CalX-like_sf"/>
</dbReference>
<dbReference type="Gene3D" id="2.60.40.2030">
    <property type="match status" value="1"/>
</dbReference>
<feature type="chain" id="PRO_5019136700" description="Calx-beta domain-containing protein" evidence="1">
    <location>
        <begin position="21"/>
        <end position="289"/>
    </location>
</feature>
<dbReference type="OrthoDB" id="1000908at2"/>
<reference evidence="2 3" key="1">
    <citation type="submission" date="2019-01" db="EMBL/GenBank/DDBJ databases">
        <title>Flavobacterium sp. nov.,isolated from freshwater.</title>
        <authorList>
            <person name="Zhang R."/>
            <person name="Du Z.-J."/>
        </authorList>
    </citation>
    <scope>NUCLEOTIDE SEQUENCE [LARGE SCALE GENOMIC DNA]</scope>
    <source>
        <strain evidence="2 3">1E403</strain>
    </source>
</reference>
<dbReference type="PROSITE" id="PS51257">
    <property type="entry name" value="PROKAR_LIPOPROTEIN"/>
    <property type="match status" value="1"/>
</dbReference>
<comment type="caution">
    <text evidence="2">The sequence shown here is derived from an EMBL/GenBank/DDBJ whole genome shotgun (WGS) entry which is preliminary data.</text>
</comment>
<feature type="signal peptide" evidence="1">
    <location>
        <begin position="1"/>
        <end position="20"/>
    </location>
</feature>
<evidence type="ECO:0000313" key="2">
    <source>
        <dbReference type="EMBL" id="RWX03856.1"/>
    </source>
</evidence>
<evidence type="ECO:0000256" key="1">
    <source>
        <dbReference type="SAM" id="SignalP"/>
    </source>
</evidence>